<gene>
    <name evidence="1" type="ORF">BDN72DRAFT_946836</name>
</gene>
<keyword evidence="2" id="KW-1185">Reference proteome</keyword>
<dbReference type="Proteomes" id="UP000308600">
    <property type="component" value="Unassembled WGS sequence"/>
</dbReference>
<name>A0ACD3B9I6_9AGAR</name>
<protein>
    <submittedName>
        <fullName evidence="1">Beta subunit of citrate lyase</fullName>
    </submittedName>
</protein>
<reference evidence="1 2" key="1">
    <citation type="journal article" date="2019" name="Nat. Ecol. Evol.">
        <title>Megaphylogeny resolves global patterns of mushroom evolution.</title>
        <authorList>
            <person name="Varga T."/>
            <person name="Krizsan K."/>
            <person name="Foldi C."/>
            <person name="Dima B."/>
            <person name="Sanchez-Garcia M."/>
            <person name="Sanchez-Ramirez S."/>
            <person name="Szollosi G.J."/>
            <person name="Szarkandi J.G."/>
            <person name="Papp V."/>
            <person name="Albert L."/>
            <person name="Andreopoulos W."/>
            <person name="Angelini C."/>
            <person name="Antonin V."/>
            <person name="Barry K.W."/>
            <person name="Bougher N.L."/>
            <person name="Buchanan P."/>
            <person name="Buyck B."/>
            <person name="Bense V."/>
            <person name="Catcheside P."/>
            <person name="Chovatia M."/>
            <person name="Cooper J."/>
            <person name="Damon W."/>
            <person name="Desjardin D."/>
            <person name="Finy P."/>
            <person name="Geml J."/>
            <person name="Haridas S."/>
            <person name="Hughes K."/>
            <person name="Justo A."/>
            <person name="Karasinski D."/>
            <person name="Kautmanova I."/>
            <person name="Kiss B."/>
            <person name="Kocsube S."/>
            <person name="Kotiranta H."/>
            <person name="LaButti K.M."/>
            <person name="Lechner B.E."/>
            <person name="Liimatainen K."/>
            <person name="Lipzen A."/>
            <person name="Lukacs Z."/>
            <person name="Mihaltcheva S."/>
            <person name="Morgado L.N."/>
            <person name="Niskanen T."/>
            <person name="Noordeloos M.E."/>
            <person name="Ohm R.A."/>
            <person name="Ortiz-Santana B."/>
            <person name="Ovrebo C."/>
            <person name="Racz N."/>
            <person name="Riley R."/>
            <person name="Savchenko A."/>
            <person name="Shiryaev A."/>
            <person name="Soop K."/>
            <person name="Spirin V."/>
            <person name="Szebenyi C."/>
            <person name="Tomsovsky M."/>
            <person name="Tulloss R.E."/>
            <person name="Uehling J."/>
            <person name="Grigoriev I.V."/>
            <person name="Vagvolgyi C."/>
            <person name="Papp T."/>
            <person name="Martin F.M."/>
            <person name="Miettinen O."/>
            <person name="Hibbett D.S."/>
            <person name="Nagy L.G."/>
        </authorList>
    </citation>
    <scope>NUCLEOTIDE SEQUENCE [LARGE SCALE GENOMIC DNA]</scope>
    <source>
        <strain evidence="1 2">NL-1719</strain>
    </source>
</reference>
<dbReference type="EMBL" id="ML208266">
    <property type="protein sequence ID" value="TFK74758.1"/>
    <property type="molecule type" value="Genomic_DNA"/>
</dbReference>
<evidence type="ECO:0000313" key="1">
    <source>
        <dbReference type="EMBL" id="TFK74758.1"/>
    </source>
</evidence>
<evidence type="ECO:0000313" key="2">
    <source>
        <dbReference type="Proteomes" id="UP000308600"/>
    </source>
</evidence>
<organism evidence="1 2">
    <name type="scientific">Pluteus cervinus</name>
    <dbReference type="NCBI Taxonomy" id="181527"/>
    <lineage>
        <taxon>Eukaryota</taxon>
        <taxon>Fungi</taxon>
        <taxon>Dikarya</taxon>
        <taxon>Basidiomycota</taxon>
        <taxon>Agaricomycotina</taxon>
        <taxon>Agaricomycetes</taxon>
        <taxon>Agaricomycetidae</taxon>
        <taxon>Agaricales</taxon>
        <taxon>Pluteineae</taxon>
        <taxon>Pluteaceae</taxon>
        <taxon>Pluteus</taxon>
    </lineage>
</organism>
<accession>A0ACD3B9I6</accession>
<sequence>MAISLTHHLGCLRRFPCHNPHQFRCLSTTTQSTPPTLRRSYLYVPASNDRMLQKSLTSSSDVIIYDLEDSVPPSAKDKEGARERLIGFLQSSLGPARVAVRVNDVTTRFFEDDVHRVLQSPLIGTLVLPKIHSAEDLHRVSHAIHSATRSSPSRVDGIPLKIVSSVESARALWDLGRIASWKSQHGEALGGVLSALLFAAEDYCADTSIIRTSSLRELLYTRSQVVIAAKAFGLEAIDMVCINYKEPEVLQRECRDGRELGFTGKQAIHPAQVEIIQSTFVPTSKEILRAAKILRQMDESHASGLGAAGLDGEMIDAPMIKQAEKVIQIAKAAGLEIPNV</sequence>
<keyword evidence="1" id="KW-0456">Lyase</keyword>
<proteinExistence type="predicted"/>